<organism evidence="9 10">
    <name type="scientific">Plectosphaerella cucumerina</name>
    <dbReference type="NCBI Taxonomy" id="40658"/>
    <lineage>
        <taxon>Eukaryota</taxon>
        <taxon>Fungi</taxon>
        <taxon>Dikarya</taxon>
        <taxon>Ascomycota</taxon>
        <taxon>Pezizomycotina</taxon>
        <taxon>Sordariomycetes</taxon>
        <taxon>Hypocreomycetidae</taxon>
        <taxon>Glomerellales</taxon>
        <taxon>Plectosphaerellaceae</taxon>
        <taxon>Plectosphaerella</taxon>
    </lineage>
</organism>
<dbReference type="InterPro" id="IPR051836">
    <property type="entry name" value="Kremen_rcpt"/>
</dbReference>
<accession>A0A8K0TSY4</accession>
<keyword evidence="6" id="KW-0325">Glycoprotein</keyword>
<dbReference type="EMBL" id="JAGPXD010000002">
    <property type="protein sequence ID" value="KAH7368947.1"/>
    <property type="molecule type" value="Genomic_DNA"/>
</dbReference>
<feature type="signal peptide" evidence="7">
    <location>
        <begin position="1"/>
        <end position="16"/>
    </location>
</feature>
<keyword evidence="5" id="KW-0472">Membrane</keyword>
<dbReference type="PANTHER" id="PTHR24269:SF16">
    <property type="entry name" value="PROTEIN SLG1"/>
    <property type="match status" value="1"/>
</dbReference>
<protein>
    <submittedName>
        <fullName evidence="9">WSC domain-containing protein</fullName>
    </submittedName>
</protein>
<dbReference type="OrthoDB" id="5985073at2759"/>
<evidence type="ECO:0000313" key="9">
    <source>
        <dbReference type="EMBL" id="KAH7368947.1"/>
    </source>
</evidence>
<keyword evidence="2" id="KW-0812">Transmembrane</keyword>
<comment type="caution">
    <text evidence="9">The sequence shown here is derived from an EMBL/GenBank/DDBJ whole genome shotgun (WGS) entry which is preliminary data.</text>
</comment>
<evidence type="ECO:0000256" key="5">
    <source>
        <dbReference type="ARBA" id="ARBA00023136"/>
    </source>
</evidence>
<keyword evidence="10" id="KW-1185">Reference proteome</keyword>
<name>A0A8K0TSY4_9PEZI</name>
<evidence type="ECO:0000256" key="6">
    <source>
        <dbReference type="ARBA" id="ARBA00023180"/>
    </source>
</evidence>
<feature type="chain" id="PRO_5035482403" evidence="7">
    <location>
        <begin position="17"/>
        <end position="138"/>
    </location>
</feature>
<reference evidence="9" key="1">
    <citation type="journal article" date="2021" name="Nat. Commun.">
        <title>Genetic determinants of endophytism in the Arabidopsis root mycobiome.</title>
        <authorList>
            <person name="Mesny F."/>
            <person name="Miyauchi S."/>
            <person name="Thiergart T."/>
            <person name="Pickel B."/>
            <person name="Atanasova L."/>
            <person name="Karlsson M."/>
            <person name="Huettel B."/>
            <person name="Barry K.W."/>
            <person name="Haridas S."/>
            <person name="Chen C."/>
            <person name="Bauer D."/>
            <person name="Andreopoulos W."/>
            <person name="Pangilinan J."/>
            <person name="LaButti K."/>
            <person name="Riley R."/>
            <person name="Lipzen A."/>
            <person name="Clum A."/>
            <person name="Drula E."/>
            <person name="Henrissat B."/>
            <person name="Kohler A."/>
            <person name="Grigoriev I.V."/>
            <person name="Martin F.M."/>
            <person name="Hacquard S."/>
        </authorList>
    </citation>
    <scope>NUCLEOTIDE SEQUENCE</scope>
    <source>
        <strain evidence="9">MPI-CAGE-AT-0016</strain>
    </source>
</reference>
<gene>
    <name evidence="9" type="ORF">B0T11DRAFT_68735</name>
</gene>
<dbReference type="SMART" id="SM00321">
    <property type="entry name" value="WSC"/>
    <property type="match status" value="1"/>
</dbReference>
<evidence type="ECO:0000259" key="8">
    <source>
        <dbReference type="PROSITE" id="PS51212"/>
    </source>
</evidence>
<dbReference type="AlphaFoldDB" id="A0A8K0TSY4"/>
<feature type="domain" description="WSC" evidence="8">
    <location>
        <begin position="23"/>
        <end position="123"/>
    </location>
</feature>
<proteinExistence type="predicted"/>
<dbReference type="Pfam" id="PF01822">
    <property type="entry name" value="WSC"/>
    <property type="match status" value="1"/>
</dbReference>
<keyword evidence="4" id="KW-1133">Transmembrane helix</keyword>
<evidence type="ECO:0000256" key="3">
    <source>
        <dbReference type="ARBA" id="ARBA00022729"/>
    </source>
</evidence>
<dbReference type="PROSITE" id="PS51212">
    <property type="entry name" value="WSC"/>
    <property type="match status" value="1"/>
</dbReference>
<evidence type="ECO:0000256" key="2">
    <source>
        <dbReference type="ARBA" id="ARBA00022692"/>
    </source>
</evidence>
<evidence type="ECO:0000256" key="7">
    <source>
        <dbReference type="SAM" id="SignalP"/>
    </source>
</evidence>
<dbReference type="InterPro" id="IPR002889">
    <property type="entry name" value="WSC_carb-bd"/>
</dbReference>
<dbReference type="Proteomes" id="UP000813385">
    <property type="component" value="Unassembled WGS sequence"/>
</dbReference>
<keyword evidence="3 7" id="KW-0732">Signal</keyword>
<evidence type="ECO:0000256" key="1">
    <source>
        <dbReference type="ARBA" id="ARBA00004167"/>
    </source>
</evidence>
<sequence length="138" mass="15564">MHLLAILMGFLPLARANFPTINGYRYLGCYEETTETLESGARALNGGKFHFNTSFTSIGKCTQFCRADNYIYAGLEQSIECWCSNYLEDDSKRFEDEACDMACVGDATQMCGGELKLSVYAQEDKHGIEFDERTFRAD</sequence>
<evidence type="ECO:0000313" key="10">
    <source>
        <dbReference type="Proteomes" id="UP000813385"/>
    </source>
</evidence>
<evidence type="ECO:0000256" key="4">
    <source>
        <dbReference type="ARBA" id="ARBA00022989"/>
    </source>
</evidence>
<dbReference type="GO" id="GO:0005886">
    <property type="term" value="C:plasma membrane"/>
    <property type="evidence" value="ECO:0007669"/>
    <property type="project" value="TreeGrafter"/>
</dbReference>
<dbReference type="PANTHER" id="PTHR24269">
    <property type="entry name" value="KREMEN PROTEIN"/>
    <property type="match status" value="1"/>
</dbReference>
<comment type="subcellular location">
    <subcellularLocation>
        <location evidence="1">Membrane</location>
        <topology evidence="1">Single-pass membrane protein</topology>
    </subcellularLocation>
</comment>